<organism evidence="2 3">
    <name type="scientific">Chlamydomonas schloesseri</name>
    <dbReference type="NCBI Taxonomy" id="2026947"/>
    <lineage>
        <taxon>Eukaryota</taxon>
        <taxon>Viridiplantae</taxon>
        <taxon>Chlorophyta</taxon>
        <taxon>core chlorophytes</taxon>
        <taxon>Chlorophyceae</taxon>
        <taxon>CS clade</taxon>
        <taxon>Chlamydomonadales</taxon>
        <taxon>Chlamydomonadaceae</taxon>
        <taxon>Chlamydomonas</taxon>
    </lineage>
</organism>
<feature type="compositionally biased region" description="Low complexity" evidence="1">
    <location>
        <begin position="27"/>
        <end position="69"/>
    </location>
</feature>
<sequence length="300" mass="31219">MPRRSAWVSKATGGDGAGKPAPPALDSPAPVAAPPTASSSSSSTPQSPATSSLATTSPAQPSTSPKPAAGSGNGEGQSPEQQPDPDAQVVAELGGVWESLKKEMRKDLSPEQAQVLDSIKVDDLLGDNNNLMQKVADEQLGPLLRSVGIEEDPLAFFTDLLRLGTALQLGSAAVLFYGAELAGGYDAGEAFRCVGGLALGYLTRPFFKVEQLLWPLYDAVLSFVAPGAVYEVAHSAEESAATLSRLGVAVAVASFAPQLLWGWNTEQTLQLVLPLACGWVLFDVAYMAALLIKLGGSDRQ</sequence>
<evidence type="ECO:0000313" key="3">
    <source>
        <dbReference type="Proteomes" id="UP000613740"/>
    </source>
</evidence>
<dbReference type="OrthoDB" id="532424at2759"/>
<keyword evidence="3" id="KW-1185">Reference proteome</keyword>
<accession>A0A835T2Y6</accession>
<protein>
    <submittedName>
        <fullName evidence="2">Uncharacterized protein</fullName>
    </submittedName>
</protein>
<feature type="region of interest" description="Disordered" evidence="1">
    <location>
        <begin position="1"/>
        <end position="85"/>
    </location>
</feature>
<reference evidence="2" key="1">
    <citation type="journal article" date="2020" name="bioRxiv">
        <title>Comparative genomics of Chlamydomonas.</title>
        <authorList>
            <person name="Craig R.J."/>
            <person name="Hasan A.R."/>
            <person name="Ness R.W."/>
            <person name="Keightley P.D."/>
        </authorList>
    </citation>
    <scope>NUCLEOTIDE SEQUENCE</scope>
    <source>
        <strain evidence="2">CCAP 11/173</strain>
    </source>
</reference>
<proteinExistence type="predicted"/>
<dbReference type="EMBL" id="JAEHOD010000050">
    <property type="protein sequence ID" value="KAG2436067.1"/>
    <property type="molecule type" value="Genomic_DNA"/>
</dbReference>
<dbReference type="Proteomes" id="UP000613740">
    <property type="component" value="Unassembled WGS sequence"/>
</dbReference>
<evidence type="ECO:0000256" key="1">
    <source>
        <dbReference type="SAM" id="MobiDB-lite"/>
    </source>
</evidence>
<comment type="caution">
    <text evidence="2">The sequence shown here is derived from an EMBL/GenBank/DDBJ whole genome shotgun (WGS) entry which is preliminary data.</text>
</comment>
<name>A0A835T2Y6_9CHLO</name>
<evidence type="ECO:0000313" key="2">
    <source>
        <dbReference type="EMBL" id="KAG2436067.1"/>
    </source>
</evidence>
<gene>
    <name evidence="2" type="ORF">HYH02_011578</name>
</gene>
<dbReference type="AlphaFoldDB" id="A0A835T2Y6"/>